<proteinExistence type="predicted"/>
<keyword evidence="8" id="KW-1185">Reference proteome</keyword>
<keyword evidence="4 6" id="KW-1133">Transmembrane helix</keyword>
<feature type="transmembrane region" description="Helical" evidence="6">
    <location>
        <begin position="227"/>
        <end position="251"/>
    </location>
</feature>
<feature type="transmembrane region" description="Helical" evidence="6">
    <location>
        <begin position="120"/>
        <end position="138"/>
    </location>
</feature>
<evidence type="ECO:0000313" key="8">
    <source>
        <dbReference type="Proteomes" id="UP001522905"/>
    </source>
</evidence>
<evidence type="ECO:0000256" key="6">
    <source>
        <dbReference type="SAM" id="Phobius"/>
    </source>
</evidence>
<keyword evidence="2" id="KW-1003">Cell membrane</keyword>
<evidence type="ECO:0000256" key="2">
    <source>
        <dbReference type="ARBA" id="ARBA00022475"/>
    </source>
</evidence>
<dbReference type="EMBL" id="JAJIAO010000008">
    <property type="protein sequence ID" value="MCK8625141.1"/>
    <property type="molecule type" value="Genomic_DNA"/>
</dbReference>
<feature type="transmembrane region" description="Helical" evidence="6">
    <location>
        <begin position="443"/>
        <end position="464"/>
    </location>
</feature>
<dbReference type="RefSeq" id="WP_248601882.1">
    <property type="nucleotide sequence ID" value="NZ_JAJIAO010000008.1"/>
</dbReference>
<evidence type="ECO:0000256" key="1">
    <source>
        <dbReference type="ARBA" id="ARBA00004651"/>
    </source>
</evidence>
<comment type="caution">
    <text evidence="7">The sequence shown here is derived from an EMBL/GenBank/DDBJ whole genome shotgun (WGS) entry which is preliminary data.</text>
</comment>
<feature type="transmembrane region" description="Helical" evidence="6">
    <location>
        <begin position="52"/>
        <end position="73"/>
    </location>
</feature>
<keyword evidence="3 6" id="KW-0812">Transmembrane</keyword>
<dbReference type="InterPro" id="IPR050833">
    <property type="entry name" value="Poly_Biosynth_Transport"/>
</dbReference>
<name>A0ABT0I352_9LACO</name>
<feature type="transmembrane region" description="Helical" evidence="6">
    <location>
        <begin position="188"/>
        <end position="207"/>
    </location>
</feature>
<dbReference type="InterPro" id="IPR002797">
    <property type="entry name" value="Polysacc_synth"/>
</dbReference>
<accession>A0ABT0I352</accession>
<feature type="transmembrane region" description="Helical" evidence="6">
    <location>
        <begin position="381"/>
        <end position="398"/>
    </location>
</feature>
<evidence type="ECO:0000256" key="5">
    <source>
        <dbReference type="ARBA" id="ARBA00023136"/>
    </source>
</evidence>
<dbReference type="PANTHER" id="PTHR30250">
    <property type="entry name" value="PST FAMILY PREDICTED COLANIC ACID TRANSPORTER"/>
    <property type="match status" value="1"/>
</dbReference>
<keyword evidence="5 6" id="KW-0472">Membrane</keyword>
<feature type="transmembrane region" description="Helical" evidence="6">
    <location>
        <begin position="476"/>
        <end position="496"/>
    </location>
</feature>
<sequence length="521" mass="58154">MMKNNQMNVLMKGAMLLTIASFISKVLSAAYRVPFQNMVGNIGFYVYQQVYPIYGIGTALTLSGLPVLISRLIAKQSNLDDKLALTKQIFKLLATFGIIVFILLNLFAVNIAMLMGDIRLHSGISAISWMFLIMPFLATGRGYFQGNMNMLPTAYSQTIEQVIRVSIILGVAYLYTKGLFNPYTMSKYAMLSVVIAGLFAMLVLLYFTRKYGFTFNHSRNVIPYNKLVKIITLEGGTICLASSIMVLMQLIDSFTLRKNLVNFGMSNLASQMSKGIYDRAQPMVQLGLVIGMAFASALLPTLVLNKNNRKIFNKILSNVMHISLTLTAAVAVGMLSLMPLINTVLFGNSQGSYVIGVYCLSIIFATLIIVYSSVLQSRGNFKIILFSILVGIIIKIILTKLMVVHLGMLGGSLSTLMALMLAFETSWLLSKNYINIKIFSFKYFYKLLLNLIMMYSFEVLSLKMFSAYIDFSDHRLISLLILMILATLGATLYLTITVKFRLLTVDELSTIPFLGKYLKNE</sequence>
<feature type="transmembrane region" description="Helical" evidence="6">
    <location>
        <begin position="315"/>
        <end position="341"/>
    </location>
</feature>
<feature type="transmembrane region" description="Helical" evidence="6">
    <location>
        <begin position="283"/>
        <end position="303"/>
    </location>
</feature>
<dbReference type="Proteomes" id="UP001522905">
    <property type="component" value="Unassembled WGS sequence"/>
</dbReference>
<dbReference type="InterPro" id="IPR024923">
    <property type="entry name" value="PG_synth_SpoVB"/>
</dbReference>
<feature type="transmembrane region" description="Helical" evidence="6">
    <location>
        <begin position="404"/>
        <end position="423"/>
    </location>
</feature>
<evidence type="ECO:0000256" key="3">
    <source>
        <dbReference type="ARBA" id="ARBA00022692"/>
    </source>
</evidence>
<comment type="subcellular location">
    <subcellularLocation>
        <location evidence="1">Cell membrane</location>
        <topology evidence="1">Multi-pass membrane protein</topology>
    </subcellularLocation>
</comment>
<feature type="transmembrane region" description="Helical" evidence="6">
    <location>
        <begin position="353"/>
        <end position="374"/>
    </location>
</feature>
<feature type="transmembrane region" description="Helical" evidence="6">
    <location>
        <begin position="159"/>
        <end position="176"/>
    </location>
</feature>
<protein>
    <submittedName>
        <fullName evidence="7">Oligosaccharide flippase family protein</fullName>
    </submittedName>
</protein>
<feature type="transmembrane region" description="Helical" evidence="6">
    <location>
        <begin position="93"/>
        <end position="114"/>
    </location>
</feature>
<evidence type="ECO:0000256" key="4">
    <source>
        <dbReference type="ARBA" id="ARBA00022989"/>
    </source>
</evidence>
<gene>
    <name evidence="7" type="ORF">LNP07_06390</name>
</gene>
<evidence type="ECO:0000313" key="7">
    <source>
        <dbReference type="EMBL" id="MCK8625141.1"/>
    </source>
</evidence>
<dbReference type="CDD" id="cd13124">
    <property type="entry name" value="MATE_SpoVB_like"/>
    <property type="match status" value="1"/>
</dbReference>
<dbReference type="PANTHER" id="PTHR30250:SF29">
    <property type="entry name" value="POLYSACCHARIDE BIOSYNTHESIS PROTEIN C-TERMINAL DOMAIN-CONTAINING PROTEIN"/>
    <property type="match status" value="1"/>
</dbReference>
<reference evidence="7 8" key="1">
    <citation type="submission" date="2021-11" db="EMBL/GenBank/DDBJ databases">
        <title>Comparative genomics of bee honey and flower isolates.</title>
        <authorList>
            <person name="Bechtner J.D."/>
            <person name="Gallus M.K."/>
            <person name="Ehrmann M."/>
        </authorList>
    </citation>
    <scope>NUCLEOTIDE SEQUENCE [LARGE SCALE GENOMIC DNA]</scope>
    <source>
        <strain evidence="7 8">M161</strain>
    </source>
</reference>
<organism evidence="7 8">
    <name type="scientific">Apilactobacillus xinyiensis</name>
    <dbReference type="NCBI Taxonomy" id="2841032"/>
    <lineage>
        <taxon>Bacteria</taxon>
        <taxon>Bacillati</taxon>
        <taxon>Bacillota</taxon>
        <taxon>Bacilli</taxon>
        <taxon>Lactobacillales</taxon>
        <taxon>Lactobacillaceae</taxon>
        <taxon>Apilactobacillus</taxon>
    </lineage>
</organism>
<dbReference type="Pfam" id="PF01943">
    <property type="entry name" value="Polysacc_synt"/>
    <property type="match status" value="1"/>
</dbReference>